<dbReference type="EMBL" id="FP565575">
    <property type="protein sequence ID" value="CBE70103.1"/>
    <property type="molecule type" value="Genomic_DNA"/>
</dbReference>
<protein>
    <submittedName>
        <fullName evidence="2">Putative L-carnitine dehydrogenase</fullName>
    </submittedName>
</protein>
<dbReference type="SUPFAM" id="SSF89796">
    <property type="entry name" value="CoA-transferase family III (CaiB/BaiF)"/>
    <property type="match status" value="1"/>
</dbReference>
<keyword evidence="1" id="KW-0808">Transferase</keyword>
<proteinExistence type="predicted"/>
<dbReference type="InterPro" id="IPR023606">
    <property type="entry name" value="CoA-Trfase_III_dom_1_sf"/>
</dbReference>
<dbReference type="STRING" id="671143.DAMO_3030"/>
<dbReference type="PANTHER" id="PTHR48207">
    <property type="entry name" value="SUCCINATE--HYDROXYMETHYLGLUTARATE COA-TRANSFERASE"/>
    <property type="match status" value="1"/>
</dbReference>
<dbReference type="Gene3D" id="3.40.50.10540">
    <property type="entry name" value="Crotonobetainyl-coa:carnitine coa-transferase, domain 1"/>
    <property type="match status" value="1"/>
</dbReference>
<dbReference type="eggNOG" id="COG1804">
    <property type="taxonomic scope" value="Bacteria"/>
</dbReference>
<dbReference type="InterPro" id="IPR003673">
    <property type="entry name" value="CoA-Trfase_fam_III"/>
</dbReference>
<dbReference type="InterPro" id="IPR044855">
    <property type="entry name" value="CoA-Trfase_III_dom3_sf"/>
</dbReference>
<dbReference type="HOGENOM" id="CLU_033975_0_0_0"/>
<name>D5MMI1_METO1</name>
<dbReference type="InterPro" id="IPR050483">
    <property type="entry name" value="CoA-transferase_III_domain"/>
</dbReference>
<accession>D5MMI1</accession>
<evidence type="ECO:0000313" key="2">
    <source>
        <dbReference type="EMBL" id="CBE70103.1"/>
    </source>
</evidence>
<reference evidence="2 3" key="1">
    <citation type="journal article" date="2010" name="Nature">
        <title>Nitrite-driven anaerobic methane oxidation by oxygenic bacteria.</title>
        <authorList>
            <person name="Ettwig K.F."/>
            <person name="Butler M.K."/>
            <person name="Le Paslier D."/>
            <person name="Pelletier E."/>
            <person name="Mangenot S."/>
            <person name="Kuypers M.M.M."/>
            <person name="Schreiber F."/>
            <person name="Dutilh B.E."/>
            <person name="Zedelius J."/>
            <person name="de Beer D."/>
            <person name="Gloerich J."/>
            <person name="Wessels H.J.C.T."/>
            <person name="van Allen T."/>
            <person name="Luesken F."/>
            <person name="Wu M."/>
            <person name="van de Pas-Schoonen K.T."/>
            <person name="Op den Camp H.J.M."/>
            <person name="Janssen-Megens E.M."/>
            <person name="Francoijs K-J."/>
            <person name="Stunnenberg H."/>
            <person name="Weissenbach J."/>
            <person name="Jetten M.S.M."/>
            <person name="Strous M."/>
        </authorList>
    </citation>
    <scope>NUCLEOTIDE SEQUENCE [LARGE SCALE GENOMIC DNA]</scope>
</reference>
<dbReference type="AlphaFoldDB" id="D5MMI1"/>
<dbReference type="GO" id="GO:0008410">
    <property type="term" value="F:CoA-transferase activity"/>
    <property type="evidence" value="ECO:0007669"/>
    <property type="project" value="TreeGrafter"/>
</dbReference>
<dbReference type="PANTHER" id="PTHR48207:SF3">
    <property type="entry name" value="SUCCINATE--HYDROXYMETHYLGLUTARATE COA-TRANSFERASE"/>
    <property type="match status" value="1"/>
</dbReference>
<dbReference type="KEGG" id="mox:DAMO_3030"/>
<dbReference type="Gene3D" id="3.30.1540.10">
    <property type="entry name" value="formyl-coa transferase, domain 3"/>
    <property type="match status" value="1"/>
</dbReference>
<dbReference type="PATRIC" id="fig|671143.5.peg.2660"/>
<evidence type="ECO:0000256" key="1">
    <source>
        <dbReference type="ARBA" id="ARBA00022679"/>
    </source>
</evidence>
<sequence length="396" mass="42352">MTGALDGIRVLDLSRHLAGPYCAMMLGDLGAEVIKIERPGVGDESRHWGPPFFGGESAYYLCCNRNKQSLTLNLKHERGVAIARELARRSDVVIENFRVGVLDQLGVGYEDLKAINPRLVYCSISGFGYTGPDRELGGYDFLIQSRGGLMSITGEPDGSPMKVGVAIADMTAGLFASNAILAALLARERTGAGQHLDIALYDSQIACLANAASNYLCSGEVPGRWGNAHGSIVPYEAFQAADDYLILAIGNDEQWQRFCAVAGVAAWATDPRFAANPERVANRAVLVPLVQGLLRSKTVAEWLQLCADADVPAGPVNTIDKVFADPQVAARGMIVQMPHPTLGTVRLAGTPLNLSATPAQMRLSPPLLGEHTDAILARLLALDERAIAELHRDGVV</sequence>
<evidence type="ECO:0000313" key="3">
    <source>
        <dbReference type="Proteomes" id="UP000006898"/>
    </source>
</evidence>
<organism evidence="2 3">
    <name type="scientific">Methylomirabilis oxygeniifera</name>
    <dbReference type="NCBI Taxonomy" id="671143"/>
    <lineage>
        <taxon>Bacteria</taxon>
        <taxon>Candidatus Methylomirabilota</taxon>
        <taxon>Candidatus Methylomirabilia</taxon>
        <taxon>Candidatus Methylomirabilales</taxon>
        <taxon>Candidatus Methylomirabilaceae</taxon>
        <taxon>Candidatus Methylomirabilis</taxon>
    </lineage>
</organism>
<gene>
    <name evidence="2" type="ORF">DAMO_3030</name>
</gene>
<dbReference type="Pfam" id="PF02515">
    <property type="entry name" value="CoA_transf_3"/>
    <property type="match status" value="1"/>
</dbReference>
<dbReference type="Proteomes" id="UP000006898">
    <property type="component" value="Chromosome"/>
</dbReference>